<reference evidence="2 3" key="1">
    <citation type="submission" date="2018-12" db="EMBL/GenBank/DDBJ databases">
        <title>Hymenobacter gummosus sp. nov., isolated from a spring.</title>
        <authorList>
            <person name="Nie L."/>
        </authorList>
    </citation>
    <scope>NUCLEOTIDE SEQUENCE [LARGE SCALE GENOMIC DNA]</scope>
    <source>
        <strain evidence="2 3">KCTC 52166</strain>
    </source>
</reference>
<proteinExistence type="predicted"/>
<evidence type="ECO:0000313" key="3">
    <source>
        <dbReference type="Proteomes" id="UP000282184"/>
    </source>
</evidence>
<feature type="chain" id="PRO_5018584862" description="Toxin-antitoxin system YwqK family antitoxin" evidence="1">
    <location>
        <begin position="27"/>
        <end position="406"/>
    </location>
</feature>
<dbReference type="Proteomes" id="UP000282184">
    <property type="component" value="Unassembled WGS sequence"/>
</dbReference>
<dbReference type="InterPro" id="IPR011652">
    <property type="entry name" value="MORN_2"/>
</dbReference>
<sequence>MLPMKTLRRFRPLALLTGLLLGLAHAAGAQQVLLKRTYYDLSRRRLHEEYQYIRTAAVPECKHGYYKEYDEQGVLWKKGNYRHNQAEGRQLEYLNAAGQPQLQYDVTVRHGIAHGPYIRYRGANEKMSAGNYVNGSREGVWHFYYAEGYEVCRYQNDKKEGPAALYYTGGKLAEQYAYRNDERYNDGDIQSFYEDGSPKKSGHFTAGLMNGRFRAWYPNGQLRYEENYVDDAPEGRFLAYSEAGELITDDVYAAGRLVEHKQTAREMAEQARQQQYEALRQRQKLQQDSIQQAYARAETDRRQQLEMTQEAEALAKDAALKQETMRNEAAVGYRRQLDPRLYVELYQQLLADYRAATSPADQLTRAKRLKRLLALAVALERGEQPELRKALRKEPDLTKALALTGL</sequence>
<dbReference type="SUPFAM" id="SSF82185">
    <property type="entry name" value="Histone H3 K4-specific methyltransferase SET7/9 N-terminal domain"/>
    <property type="match status" value="2"/>
</dbReference>
<dbReference type="Pfam" id="PF07661">
    <property type="entry name" value="MORN_2"/>
    <property type="match status" value="2"/>
</dbReference>
<dbReference type="Gene3D" id="3.90.930.1">
    <property type="match status" value="2"/>
</dbReference>
<accession>A0A3S0QII0</accession>
<dbReference type="EMBL" id="RXOF01000005">
    <property type="protein sequence ID" value="RTQ50196.1"/>
    <property type="molecule type" value="Genomic_DNA"/>
</dbReference>
<name>A0A3S0QII0_9BACT</name>
<gene>
    <name evidence="2" type="ORF">EJV47_11215</name>
</gene>
<dbReference type="OrthoDB" id="659070at2"/>
<keyword evidence="1" id="KW-0732">Signal</keyword>
<organism evidence="2 3">
    <name type="scientific">Hymenobacter gummosus</name>
    <dbReference type="NCBI Taxonomy" id="1776032"/>
    <lineage>
        <taxon>Bacteria</taxon>
        <taxon>Pseudomonadati</taxon>
        <taxon>Bacteroidota</taxon>
        <taxon>Cytophagia</taxon>
        <taxon>Cytophagales</taxon>
        <taxon>Hymenobacteraceae</taxon>
        <taxon>Hymenobacter</taxon>
    </lineage>
</organism>
<keyword evidence="3" id="KW-1185">Reference proteome</keyword>
<comment type="caution">
    <text evidence="2">The sequence shown here is derived from an EMBL/GenBank/DDBJ whole genome shotgun (WGS) entry which is preliminary data.</text>
</comment>
<evidence type="ECO:0000256" key="1">
    <source>
        <dbReference type="SAM" id="SignalP"/>
    </source>
</evidence>
<dbReference type="AlphaFoldDB" id="A0A3S0QII0"/>
<evidence type="ECO:0000313" key="2">
    <source>
        <dbReference type="EMBL" id="RTQ50196.1"/>
    </source>
</evidence>
<protein>
    <recommendedName>
        <fullName evidence="4">Toxin-antitoxin system YwqK family antitoxin</fullName>
    </recommendedName>
</protein>
<evidence type="ECO:0008006" key="4">
    <source>
        <dbReference type="Google" id="ProtNLM"/>
    </source>
</evidence>
<feature type="signal peptide" evidence="1">
    <location>
        <begin position="1"/>
        <end position="26"/>
    </location>
</feature>